<comment type="caution">
    <text evidence="2">The sequence shown here is derived from an EMBL/GenBank/DDBJ whole genome shotgun (WGS) entry which is preliminary data.</text>
</comment>
<proteinExistence type="predicted"/>
<feature type="non-terminal residue" evidence="2">
    <location>
        <position position="136"/>
    </location>
</feature>
<dbReference type="InterPro" id="IPR009938">
    <property type="entry name" value="Nmi/IFP35_N"/>
</dbReference>
<gene>
    <name evidence="2" type="ORF">J0S82_008606</name>
</gene>
<evidence type="ECO:0000259" key="1">
    <source>
        <dbReference type="Pfam" id="PF07334"/>
    </source>
</evidence>
<protein>
    <recommendedName>
        <fullName evidence="1">Nmi/IFP 35 domain-containing protein</fullName>
    </recommendedName>
</protein>
<organism evidence="2 3">
    <name type="scientific">Galemys pyrenaicus</name>
    <name type="common">Iberian desman</name>
    <name type="synonym">Pyrenean desman</name>
    <dbReference type="NCBI Taxonomy" id="202257"/>
    <lineage>
        <taxon>Eukaryota</taxon>
        <taxon>Metazoa</taxon>
        <taxon>Chordata</taxon>
        <taxon>Craniata</taxon>
        <taxon>Vertebrata</taxon>
        <taxon>Euteleostomi</taxon>
        <taxon>Mammalia</taxon>
        <taxon>Eutheria</taxon>
        <taxon>Laurasiatheria</taxon>
        <taxon>Eulipotyphla</taxon>
        <taxon>Talpidae</taxon>
        <taxon>Galemys</taxon>
    </lineage>
</organism>
<dbReference type="EMBL" id="JAGFMF010011712">
    <property type="protein sequence ID" value="KAG8515252.1"/>
    <property type="molecule type" value="Genomic_DNA"/>
</dbReference>
<dbReference type="Proteomes" id="UP000700334">
    <property type="component" value="Unassembled WGS sequence"/>
</dbReference>
<name>A0A8J6AA88_GALPY</name>
<keyword evidence="3" id="KW-1185">Reference proteome</keyword>
<dbReference type="AlphaFoldDB" id="A0A8J6AA88"/>
<dbReference type="Pfam" id="PF07334">
    <property type="entry name" value="IFP_35_N"/>
    <property type="match status" value="1"/>
</dbReference>
<accession>A0A8J6AA88</accession>
<evidence type="ECO:0000313" key="2">
    <source>
        <dbReference type="EMBL" id="KAG8515252.1"/>
    </source>
</evidence>
<feature type="domain" description="Nmi/IFP 35" evidence="1">
    <location>
        <begin position="12"/>
        <end position="57"/>
    </location>
</feature>
<reference evidence="2" key="1">
    <citation type="journal article" date="2021" name="Evol. Appl.">
        <title>The genome of the Pyrenean desman and the effects of bottlenecks and inbreeding on the genomic landscape of an endangered species.</title>
        <authorList>
            <person name="Escoda L."/>
            <person name="Castresana J."/>
        </authorList>
    </citation>
    <scope>NUCLEOTIDE SEQUENCE</scope>
    <source>
        <strain evidence="2">IBE-C5619</strain>
    </source>
</reference>
<evidence type="ECO:0000313" key="3">
    <source>
        <dbReference type="Proteomes" id="UP000700334"/>
    </source>
</evidence>
<sequence>VKFLKDELNESVIGEIAKENSLQKTDIPIVEAELQEITRNSKIKGNIPETKMKNTSLHKGQELTLFKRSCPKWWSEWETHTEDVHVERQLEVSFCKTQNGGEKAEWMECDKKCIVFAEIGAAGKIWEGKKTILFIN</sequence>